<dbReference type="RefSeq" id="WP_112273824.1">
    <property type="nucleotide sequence ID" value="NZ_SWMS01000008.1"/>
</dbReference>
<dbReference type="Pfam" id="PF10400">
    <property type="entry name" value="Vir_act_alpha_C"/>
    <property type="match status" value="1"/>
</dbReference>
<evidence type="ECO:0000256" key="1">
    <source>
        <dbReference type="SAM" id="Coils"/>
    </source>
</evidence>
<keyword evidence="5" id="KW-1185">Reference proteome</keyword>
<keyword evidence="1" id="KW-0175">Coiled coil</keyword>
<accession>A0ABY2S464</accession>
<dbReference type="PANTHER" id="PTHR43252:SF6">
    <property type="entry name" value="NEGATIVE TRANSCRIPTION REGULATOR PADR"/>
    <property type="match status" value="1"/>
</dbReference>
<feature type="coiled-coil region" evidence="1">
    <location>
        <begin position="118"/>
        <end position="145"/>
    </location>
</feature>
<dbReference type="PANTHER" id="PTHR43252">
    <property type="entry name" value="TRANSCRIPTIONAL REGULATOR YQJI"/>
    <property type="match status" value="1"/>
</dbReference>
<evidence type="ECO:0000259" key="3">
    <source>
        <dbReference type="Pfam" id="PF10400"/>
    </source>
</evidence>
<proteinExistence type="predicted"/>
<evidence type="ECO:0000313" key="5">
    <source>
        <dbReference type="Proteomes" id="UP000309992"/>
    </source>
</evidence>
<dbReference type="InterPro" id="IPR005149">
    <property type="entry name" value="Tscrpt_reg_PadR_N"/>
</dbReference>
<organism evidence="4 5">
    <name type="scientific">Prauserella endophytica</name>
    <dbReference type="NCBI Taxonomy" id="1592324"/>
    <lineage>
        <taxon>Bacteria</taxon>
        <taxon>Bacillati</taxon>
        <taxon>Actinomycetota</taxon>
        <taxon>Actinomycetes</taxon>
        <taxon>Pseudonocardiales</taxon>
        <taxon>Pseudonocardiaceae</taxon>
        <taxon>Prauserella</taxon>
        <taxon>Prauserella coralliicola group</taxon>
    </lineage>
</organism>
<reference evidence="4 5" key="1">
    <citation type="journal article" date="2015" name="Antonie Van Leeuwenhoek">
        <title>Prauserella endophytica sp. nov., an endophytic actinobacterium isolated from Tamarix taklamakanensis.</title>
        <authorList>
            <person name="Liu J.M."/>
            <person name="Habden X."/>
            <person name="Guo L."/>
            <person name="Tuo L."/>
            <person name="Jiang Z.K."/>
            <person name="Liu S.W."/>
            <person name="Liu X.F."/>
            <person name="Chen L."/>
            <person name="Li R.F."/>
            <person name="Zhang Y.Q."/>
            <person name="Sun C.H."/>
        </authorList>
    </citation>
    <scope>NUCLEOTIDE SEQUENCE [LARGE SCALE GENOMIC DNA]</scope>
    <source>
        <strain evidence="4 5">CGMCC 4.7182</strain>
    </source>
</reference>
<dbReference type="Pfam" id="PF03551">
    <property type="entry name" value="PadR"/>
    <property type="match status" value="1"/>
</dbReference>
<dbReference type="Proteomes" id="UP000309992">
    <property type="component" value="Unassembled WGS sequence"/>
</dbReference>
<dbReference type="InterPro" id="IPR018309">
    <property type="entry name" value="Tscrpt_reg_PadR_C"/>
</dbReference>
<dbReference type="EMBL" id="SWMS01000008">
    <property type="protein sequence ID" value="TKG70593.1"/>
    <property type="molecule type" value="Genomic_DNA"/>
</dbReference>
<feature type="domain" description="Transcription regulator PadR C-terminal" evidence="3">
    <location>
        <begin position="99"/>
        <end position="173"/>
    </location>
</feature>
<sequence length="198" mass="22591">MSSVRLSTTSYVVLGMIALRGPSTPYDLKRAIGRSVGYFWSFPHAQLYSEPKRLEHAGLLELEEEQHGRRRKLYTITGEGETALRNWLSEPVNAHFELRDVAEIKLFFNELATPADVARLASGQIEQHERRIAEYESMQKRYSDIDDVASRMVTLELGLGMERAALDFWRDVAGRVERGEFPAPPAREAARRRARKAT</sequence>
<dbReference type="Gene3D" id="6.10.140.190">
    <property type="match status" value="1"/>
</dbReference>
<gene>
    <name evidence="4" type="ORF">FCN18_17110</name>
</gene>
<name>A0ABY2S464_9PSEU</name>
<evidence type="ECO:0000313" key="4">
    <source>
        <dbReference type="EMBL" id="TKG70593.1"/>
    </source>
</evidence>
<dbReference type="Gene3D" id="1.10.10.10">
    <property type="entry name" value="Winged helix-like DNA-binding domain superfamily/Winged helix DNA-binding domain"/>
    <property type="match status" value="1"/>
</dbReference>
<dbReference type="InterPro" id="IPR036388">
    <property type="entry name" value="WH-like_DNA-bd_sf"/>
</dbReference>
<comment type="caution">
    <text evidence="4">The sequence shown here is derived from an EMBL/GenBank/DDBJ whole genome shotgun (WGS) entry which is preliminary data.</text>
</comment>
<evidence type="ECO:0000259" key="2">
    <source>
        <dbReference type="Pfam" id="PF03551"/>
    </source>
</evidence>
<protein>
    <submittedName>
        <fullName evidence="4">PadR family transcriptional regulator</fullName>
    </submittedName>
</protein>
<dbReference type="InterPro" id="IPR036390">
    <property type="entry name" value="WH_DNA-bd_sf"/>
</dbReference>
<feature type="domain" description="Transcription regulator PadR N-terminal" evidence="2">
    <location>
        <begin position="13"/>
        <end position="85"/>
    </location>
</feature>
<dbReference type="SUPFAM" id="SSF46785">
    <property type="entry name" value="Winged helix' DNA-binding domain"/>
    <property type="match status" value="1"/>
</dbReference>